<name>A0A516NLR1_9NOCA</name>
<evidence type="ECO:0000313" key="5">
    <source>
        <dbReference type="Proteomes" id="UP000317039"/>
    </source>
</evidence>
<dbReference type="EMBL" id="CP041695">
    <property type="protein sequence ID" value="QDP79829.1"/>
    <property type="molecule type" value="Genomic_DNA"/>
</dbReference>
<feature type="domain" description="Gfo/Idh/MocA-like oxidoreductase N-terminal" evidence="2">
    <location>
        <begin position="127"/>
        <end position="242"/>
    </location>
</feature>
<dbReference type="NCBIfam" id="TIGR01761">
    <property type="entry name" value="thiaz-red"/>
    <property type="match status" value="1"/>
</dbReference>
<dbReference type="KEGG" id="nod:FOH10_15015"/>
<dbReference type="GO" id="GO:0000166">
    <property type="term" value="F:nucleotide binding"/>
    <property type="evidence" value="ECO:0007669"/>
    <property type="project" value="InterPro"/>
</dbReference>
<evidence type="ECO:0000256" key="1">
    <source>
        <dbReference type="SAM" id="MobiDB-lite"/>
    </source>
</evidence>
<dbReference type="AlphaFoldDB" id="A0A516NLR1"/>
<feature type="compositionally biased region" description="Low complexity" evidence="1">
    <location>
        <begin position="29"/>
        <end position="45"/>
    </location>
</feature>
<dbReference type="InterPro" id="IPR000683">
    <property type="entry name" value="Gfo/Idh/MocA-like_OxRdtase_N"/>
</dbReference>
<feature type="region of interest" description="Disordered" evidence="1">
    <location>
        <begin position="1"/>
        <end position="20"/>
    </location>
</feature>
<protein>
    <submittedName>
        <fullName evidence="4">Thiazolinyl imide reductase</fullName>
    </submittedName>
</protein>
<feature type="compositionally biased region" description="Basic residues" evidence="1">
    <location>
        <begin position="80"/>
        <end position="96"/>
    </location>
</feature>
<gene>
    <name evidence="4" type="ORF">FOH10_15015</name>
</gene>
<dbReference type="InterPro" id="IPR048655">
    <property type="entry name" value="Irp3-like_C"/>
</dbReference>
<organism evidence="4 5">
    <name type="scientific">Nocardia otitidiscaviarum</name>
    <dbReference type="NCBI Taxonomy" id="1823"/>
    <lineage>
        <taxon>Bacteria</taxon>
        <taxon>Bacillati</taxon>
        <taxon>Actinomycetota</taxon>
        <taxon>Actinomycetes</taxon>
        <taxon>Mycobacteriales</taxon>
        <taxon>Nocardiaceae</taxon>
        <taxon>Nocardia</taxon>
    </lineage>
</organism>
<accession>A0A516NLR1</accession>
<dbReference type="Pfam" id="PF01408">
    <property type="entry name" value="GFO_IDH_MocA"/>
    <property type="match status" value="1"/>
</dbReference>
<dbReference type="Gene3D" id="3.30.360.10">
    <property type="entry name" value="Dihydrodipicolinate Reductase, domain 2"/>
    <property type="match status" value="1"/>
</dbReference>
<evidence type="ECO:0000313" key="4">
    <source>
        <dbReference type="EMBL" id="QDP79829.1"/>
    </source>
</evidence>
<dbReference type="InterPro" id="IPR051450">
    <property type="entry name" value="Gfo/Idh/MocA_Oxidoreductases"/>
</dbReference>
<feature type="domain" description="Thiazolinyl imine reductase-like C-terminal" evidence="3">
    <location>
        <begin position="267"/>
        <end position="372"/>
    </location>
</feature>
<dbReference type="Pfam" id="PF21390">
    <property type="entry name" value="Irp3-like_C"/>
    <property type="match status" value="1"/>
</dbReference>
<feature type="region of interest" description="Disordered" evidence="1">
    <location>
        <begin position="27"/>
        <end position="120"/>
    </location>
</feature>
<dbReference type="Proteomes" id="UP000317039">
    <property type="component" value="Chromosome"/>
</dbReference>
<evidence type="ECO:0000259" key="2">
    <source>
        <dbReference type="Pfam" id="PF01408"/>
    </source>
</evidence>
<evidence type="ECO:0000259" key="3">
    <source>
        <dbReference type="Pfam" id="PF21390"/>
    </source>
</evidence>
<feature type="compositionally biased region" description="Gly residues" evidence="1">
    <location>
        <begin position="1"/>
        <end position="11"/>
    </location>
</feature>
<dbReference type="InterPro" id="IPR036291">
    <property type="entry name" value="NAD(P)-bd_dom_sf"/>
</dbReference>
<dbReference type="PANTHER" id="PTHR43377">
    <property type="entry name" value="BILIVERDIN REDUCTASE A"/>
    <property type="match status" value="1"/>
</dbReference>
<proteinExistence type="predicted"/>
<reference evidence="4 5" key="1">
    <citation type="submission" date="2019-07" db="EMBL/GenBank/DDBJ databases">
        <title>Complete Genome Sequence and Methylome Analysis of Nocardia otitidis-caviarum NEB252.</title>
        <authorList>
            <person name="Fomenkov A."/>
            <person name="Anton B.P."/>
            <person name="Vincze T."/>
            <person name="Roberts R.J."/>
        </authorList>
    </citation>
    <scope>NUCLEOTIDE SEQUENCE [LARGE SCALE GENOMIC DNA]</scope>
    <source>
        <strain evidence="4 5">NEB252</strain>
    </source>
</reference>
<dbReference type="PANTHER" id="PTHR43377:SF1">
    <property type="entry name" value="BILIVERDIN REDUCTASE A"/>
    <property type="match status" value="1"/>
</dbReference>
<dbReference type="SUPFAM" id="SSF51735">
    <property type="entry name" value="NAD(P)-binding Rossmann-fold domains"/>
    <property type="match status" value="1"/>
</dbReference>
<sequence length="481" mass="52102">MAGAGGPGRPGTGAHRLRLEHPLRRRLRASAAARQCAADGRTALGGRRRGYRGQNRISGHHSGIDRSGRHGPPRAATCRTRPHRHHRGHHRPRRPARRDPARQPQRRRCARPAPGDSAIARRGRNTVKVLVCGTGFGRVYLRALEREPFQLTGILARGGERSRACAREYGVPLHTAPDQVPDGVDLACVVVPSGVGGGPGAELAQAFLARDIPVLLEHPVRADELADCLRVAARRRVMFGVNTFYVHLEPVRRFLDAAHRLLRTHPATFVDASCAVQVSYDLLDIIGQTLGGLSPWALEPSEISQRLHGLARSAFTDRCVNAVIAGVPVTLRVNNQVVPDDLDHPTHLRHQITLGTEAGTLVLASTHGPVLWCPAVHVPKDDGTFALDGVDASPTVACLGPSTAPGVRDVFDQVWPDGVRHSLLTMRQAIADGVDPLAAGQYHLTLSRLWSELTRGLGYPVPVRREPAPAVRIDELLPGRS</sequence>
<dbReference type="Gene3D" id="3.40.50.720">
    <property type="entry name" value="NAD(P)-binding Rossmann-like Domain"/>
    <property type="match status" value="1"/>
</dbReference>
<dbReference type="InterPro" id="IPR010091">
    <property type="entry name" value="Thiazolinyl_imide_reductase"/>
</dbReference>